<gene>
    <name evidence="1" type="ORF">JFY71_05040</name>
</gene>
<dbReference type="EMBL" id="CP066744">
    <property type="protein sequence ID" value="QQK08904.1"/>
    <property type="molecule type" value="Genomic_DNA"/>
</dbReference>
<accession>A0AC61MT70</accession>
<evidence type="ECO:0000313" key="1">
    <source>
        <dbReference type="EMBL" id="QQK08904.1"/>
    </source>
</evidence>
<dbReference type="Proteomes" id="UP000595814">
    <property type="component" value="Chromosome"/>
</dbReference>
<proteinExistence type="predicted"/>
<name>A0AC61MT70_9FIRM</name>
<keyword evidence="2" id="KW-1185">Reference proteome</keyword>
<sequence length="256" mass="29985">MSNNNRQAEQQEIKNLFKIYSETRDKEIRDTLIEKNLYIAEILAKKYVNKGIEYDDLLQVASIGLILAIERYDISKGFEFSSYATPTIVGEIKKYFRDKGWVIRVPRRIQELSKKVNNAKTTLSQNLQRSPTIKDIAEYLEITEEEVIEAMEGSRVYAPQSLDISFDSQNDDKDVNLQDLIGEEDDDFAKIELKDFIEKTMEKLNEVEKKILIDRYFEKKTQVSIAKELKISQMTVSRMEKKIIEKFRKELEETNS</sequence>
<organism evidence="1 2">
    <name type="scientific">Miniphocaeibacter halophilus</name>
    <dbReference type="NCBI Taxonomy" id="2931922"/>
    <lineage>
        <taxon>Bacteria</taxon>
        <taxon>Bacillati</taxon>
        <taxon>Bacillota</taxon>
        <taxon>Tissierellia</taxon>
        <taxon>Tissierellales</taxon>
        <taxon>Peptoniphilaceae</taxon>
        <taxon>Miniphocaeibacter</taxon>
    </lineage>
</organism>
<reference evidence="1 2" key="1">
    <citation type="journal article" date="2022" name="Int. J. Syst. Evol. Microbiol.">
        <title>Miniphocaeibacter halophilus sp. nov., an ammonium-tolerant acetate-producing bacterium isolated from a biogas system.</title>
        <authorList>
            <person name="Schnurer A."/>
            <person name="Singh A."/>
            <person name="Bi S."/>
            <person name="Qiao W."/>
            <person name="Westerholm M."/>
        </authorList>
    </citation>
    <scope>NUCLEOTIDE SEQUENCE [LARGE SCALE GENOMIC DNA]</scope>
    <source>
        <strain evidence="1 2">AMB_01</strain>
    </source>
</reference>
<protein>
    <submittedName>
        <fullName evidence="1">SigB/SigF/SigG family RNA polymerase sigma factor</fullName>
    </submittedName>
</protein>
<evidence type="ECO:0000313" key="2">
    <source>
        <dbReference type="Proteomes" id="UP000595814"/>
    </source>
</evidence>